<name>A0AC60PL70_IXOPE</name>
<protein>
    <submittedName>
        <fullName evidence="1">Uncharacterized protein</fullName>
    </submittedName>
</protein>
<dbReference type="EMBL" id="JABSTQ010010351">
    <property type="protein sequence ID" value="KAG0421540.1"/>
    <property type="molecule type" value="Genomic_DNA"/>
</dbReference>
<reference evidence="1 2" key="1">
    <citation type="journal article" date="2020" name="Cell">
        <title>Large-Scale Comparative Analyses of Tick Genomes Elucidate Their Genetic Diversity and Vector Capacities.</title>
        <authorList>
            <consortium name="Tick Genome and Microbiome Consortium (TIGMIC)"/>
            <person name="Jia N."/>
            <person name="Wang J."/>
            <person name="Shi W."/>
            <person name="Du L."/>
            <person name="Sun Y."/>
            <person name="Zhan W."/>
            <person name="Jiang J.F."/>
            <person name="Wang Q."/>
            <person name="Zhang B."/>
            <person name="Ji P."/>
            <person name="Bell-Sakyi L."/>
            <person name="Cui X.M."/>
            <person name="Yuan T.T."/>
            <person name="Jiang B.G."/>
            <person name="Yang W.F."/>
            <person name="Lam T.T."/>
            <person name="Chang Q.C."/>
            <person name="Ding S.J."/>
            <person name="Wang X.J."/>
            <person name="Zhu J.G."/>
            <person name="Ruan X.D."/>
            <person name="Zhao L."/>
            <person name="Wei J.T."/>
            <person name="Ye R.Z."/>
            <person name="Que T.C."/>
            <person name="Du C.H."/>
            <person name="Zhou Y.H."/>
            <person name="Cheng J.X."/>
            <person name="Dai P.F."/>
            <person name="Guo W.B."/>
            <person name="Han X.H."/>
            <person name="Huang E.J."/>
            <person name="Li L.F."/>
            <person name="Wei W."/>
            <person name="Gao Y.C."/>
            <person name="Liu J.Z."/>
            <person name="Shao H.Z."/>
            <person name="Wang X."/>
            <person name="Wang C.C."/>
            <person name="Yang T.C."/>
            <person name="Huo Q.B."/>
            <person name="Li W."/>
            <person name="Chen H.Y."/>
            <person name="Chen S.E."/>
            <person name="Zhou L.G."/>
            <person name="Ni X.B."/>
            <person name="Tian J.H."/>
            <person name="Sheng Y."/>
            <person name="Liu T."/>
            <person name="Pan Y.S."/>
            <person name="Xia L.Y."/>
            <person name="Li J."/>
            <person name="Zhao F."/>
            <person name="Cao W.C."/>
        </authorList>
    </citation>
    <scope>NUCLEOTIDE SEQUENCE [LARGE SCALE GENOMIC DNA]</scope>
    <source>
        <strain evidence="1">Iper-2018</strain>
    </source>
</reference>
<feature type="non-terminal residue" evidence="1">
    <location>
        <position position="1"/>
    </location>
</feature>
<accession>A0AC60PL70</accession>
<keyword evidence="2" id="KW-1185">Reference proteome</keyword>
<evidence type="ECO:0000313" key="1">
    <source>
        <dbReference type="EMBL" id="KAG0421540.1"/>
    </source>
</evidence>
<proteinExistence type="predicted"/>
<sequence length="58" mass="6633">KPLRPPPNTHGYTSRTPRYSPVTFPVFSQPRRDPAAWRTPDDRHICFQYGGAGHNART</sequence>
<feature type="non-terminal residue" evidence="1">
    <location>
        <position position="58"/>
    </location>
</feature>
<organism evidence="1 2">
    <name type="scientific">Ixodes persulcatus</name>
    <name type="common">Taiga tick</name>
    <dbReference type="NCBI Taxonomy" id="34615"/>
    <lineage>
        <taxon>Eukaryota</taxon>
        <taxon>Metazoa</taxon>
        <taxon>Ecdysozoa</taxon>
        <taxon>Arthropoda</taxon>
        <taxon>Chelicerata</taxon>
        <taxon>Arachnida</taxon>
        <taxon>Acari</taxon>
        <taxon>Parasitiformes</taxon>
        <taxon>Ixodida</taxon>
        <taxon>Ixodoidea</taxon>
        <taxon>Ixodidae</taxon>
        <taxon>Ixodinae</taxon>
        <taxon>Ixodes</taxon>
    </lineage>
</organism>
<comment type="caution">
    <text evidence="1">The sequence shown here is derived from an EMBL/GenBank/DDBJ whole genome shotgun (WGS) entry which is preliminary data.</text>
</comment>
<gene>
    <name evidence="1" type="ORF">HPB47_002575</name>
</gene>
<dbReference type="Proteomes" id="UP000805193">
    <property type="component" value="Unassembled WGS sequence"/>
</dbReference>
<evidence type="ECO:0000313" key="2">
    <source>
        <dbReference type="Proteomes" id="UP000805193"/>
    </source>
</evidence>